<accession>C7R5I7</accession>
<proteinExistence type="predicted"/>
<feature type="region of interest" description="Disordered" evidence="1">
    <location>
        <begin position="562"/>
        <end position="647"/>
    </location>
</feature>
<sequence>MHTNRASSPTRLAGLFALLIALVATLTLVPITTSQATSFDRGYPKMGSQSEAQAGFYVKSHRSIIRTTLFPVQTKKGAKSDLFAYCVELSVGAYYGIDLNVDGWSKFPGQNNFAKDDLVKEKAAWIAYNSYPNKPLDELIAKTGLSGLTAEEAITATQAAIWTLTDGAPASSNFEYNGFILSNNKAPSRDQKHRVDSLFSYLLGEANTGRPEVLEPNLSVTVGNAEGNAGNRVGPIAITASEDTVTVVTDSPYPLVDADGNAVDLNAVPGNAVLYVDVPADAQPGSANVSVELTGSKFTGQLITGKYKRTQTLIISDSEKVTEAATGVVTWGAGPSLATSASNEETGGKFVDGLGPATIVDVVSYTGLTSGQEYTVTGELMVRDNGEAISTGITASQTFTPDAADGSVTVTFDITDADLAGKTVVAFEVVTQGKNVVATHEDILDENQTVYSPLVETDAYDLTDSDQILSVEGGTLRDRIEYSGVQTGQTYIVRGEVMDKDTGESTGITGETAFQAGAESGVVDVDFEIPADHAGKTLVVFERLYVVTGDAGNTTEELIAVHEDINEERQTVTVTGEVPEETPTPEEPETPGKDVDLPETPEPEQPGGETPEPEQPGEETPAPEQPGEETPAPEEGVGGEIVDNPGLVITDDDVQGEVVDNPANDQDTVAGPELADTGFNLTSTVVIAALVLLLLGGGLVAYQRFSRRELQGAEAASTEAESE</sequence>
<evidence type="ECO:0000313" key="5">
    <source>
        <dbReference type="EMBL" id="ACV09260.1"/>
    </source>
</evidence>
<feature type="domain" description="Thioester" evidence="3">
    <location>
        <begin position="84"/>
        <end position="208"/>
    </location>
</feature>
<keyword evidence="2" id="KW-1133">Transmembrane helix</keyword>
<dbReference type="Pfam" id="PF08341">
    <property type="entry name" value="TED"/>
    <property type="match status" value="1"/>
</dbReference>
<evidence type="ECO:0000256" key="1">
    <source>
        <dbReference type="SAM" id="MobiDB-lite"/>
    </source>
</evidence>
<feature type="domain" description="T-Q ester bond containing" evidence="4">
    <location>
        <begin position="335"/>
        <end position="451"/>
    </location>
</feature>
<dbReference type="NCBIfam" id="NF033903">
    <property type="entry name" value="VaFE_rpt"/>
    <property type="match status" value="2"/>
</dbReference>
<evidence type="ECO:0000256" key="2">
    <source>
        <dbReference type="SAM" id="Phobius"/>
    </source>
</evidence>
<evidence type="ECO:0000259" key="3">
    <source>
        <dbReference type="Pfam" id="PF08341"/>
    </source>
</evidence>
<dbReference type="NCBIfam" id="TIGR03934">
    <property type="entry name" value="TQXA_dom"/>
    <property type="match status" value="1"/>
</dbReference>
<protein>
    <submittedName>
        <fullName evidence="5">LPXTG-motif cell wall anchor domain protein</fullName>
    </submittedName>
</protein>
<keyword evidence="2" id="KW-0812">Transmembrane</keyword>
<dbReference type="STRING" id="471856.Jden_1612"/>
<dbReference type="KEGG" id="jde:Jden_1612"/>
<dbReference type="InterPro" id="IPR013552">
    <property type="entry name" value="Thioester_dom"/>
</dbReference>
<dbReference type="AlphaFoldDB" id="C7R5I7"/>
<dbReference type="HOGENOM" id="CLU_382557_0_0_11"/>
<dbReference type="eggNOG" id="COG4932">
    <property type="taxonomic scope" value="Bacteria"/>
</dbReference>
<organism evidence="5 6">
    <name type="scientific">Jonesia denitrificans (strain ATCC 14870 / DSM 20603 / BCRC 15368 / CIP 55.134 / JCM 11481 / NBRC 15587 / NCTC 10816 / Prevot 55134)</name>
    <name type="common">Listeria denitrificans</name>
    <dbReference type="NCBI Taxonomy" id="471856"/>
    <lineage>
        <taxon>Bacteria</taxon>
        <taxon>Bacillati</taxon>
        <taxon>Actinomycetota</taxon>
        <taxon>Actinomycetes</taxon>
        <taxon>Micrococcales</taxon>
        <taxon>Jonesiaceae</taxon>
        <taxon>Jonesia</taxon>
    </lineage>
</organism>
<feature type="transmembrane region" description="Helical" evidence="2">
    <location>
        <begin position="681"/>
        <end position="702"/>
    </location>
</feature>
<dbReference type="InterPro" id="IPR023849">
    <property type="entry name" value="TQXA_dom"/>
</dbReference>
<evidence type="ECO:0000313" key="6">
    <source>
        <dbReference type="Proteomes" id="UP000000628"/>
    </source>
</evidence>
<dbReference type="Pfam" id="PF18202">
    <property type="entry name" value="TQ"/>
    <property type="match status" value="2"/>
</dbReference>
<dbReference type="Gene3D" id="1.10.150.480">
    <property type="match status" value="1"/>
</dbReference>
<reference evidence="5 6" key="1">
    <citation type="journal article" date="2009" name="Stand. Genomic Sci.">
        <title>Complete genome sequence of Jonesia denitrificans type strain (Prevot 55134).</title>
        <authorList>
            <person name="Pukall R."/>
            <person name="Gehrich-Schroter G."/>
            <person name="Lapidus A."/>
            <person name="Nolan M."/>
            <person name="Glavina Del Rio T."/>
            <person name="Lucas S."/>
            <person name="Chen F."/>
            <person name="Tice H."/>
            <person name="Pitluck S."/>
            <person name="Cheng J.F."/>
            <person name="Copeland A."/>
            <person name="Saunders E."/>
            <person name="Brettin T."/>
            <person name="Detter J.C."/>
            <person name="Bruce D."/>
            <person name="Goodwin L."/>
            <person name="Pati A."/>
            <person name="Ivanova N."/>
            <person name="Mavromatis K."/>
            <person name="Ovchinnikova G."/>
            <person name="Chen A."/>
            <person name="Palaniappan K."/>
            <person name="Land M."/>
            <person name="Hauser L."/>
            <person name="Chang Y.J."/>
            <person name="Jeffries C.D."/>
            <person name="Chain P."/>
            <person name="Goker M."/>
            <person name="Bristow J."/>
            <person name="Eisen J.A."/>
            <person name="Markowitz V."/>
            <person name="Hugenholtz P."/>
            <person name="Kyrpides N.C."/>
            <person name="Klenk H.P."/>
            <person name="Han C."/>
        </authorList>
    </citation>
    <scope>NUCLEOTIDE SEQUENCE [LARGE SCALE GENOMIC DNA]</scope>
    <source>
        <strain evidence="6">ATCC 14870 / DSM 20603 / BCRC 15368 / CIP 55.134 / JCM 11481 / NBRC 15587 / NCTC 10816 / Prevot 55134</strain>
    </source>
</reference>
<dbReference type="eggNOG" id="COG3468">
    <property type="taxonomic scope" value="Bacteria"/>
</dbReference>
<dbReference type="OrthoDB" id="2676146at2"/>
<gene>
    <name evidence="5" type="ordered locus">Jden_1612</name>
</gene>
<dbReference type="RefSeq" id="WP_015771888.1">
    <property type="nucleotide sequence ID" value="NC_013174.1"/>
</dbReference>
<feature type="compositionally biased region" description="Acidic residues" evidence="1">
    <location>
        <begin position="578"/>
        <end position="589"/>
    </location>
</feature>
<dbReference type="EMBL" id="CP001706">
    <property type="protein sequence ID" value="ACV09260.1"/>
    <property type="molecule type" value="Genomic_DNA"/>
</dbReference>
<keyword evidence="6" id="KW-1185">Reference proteome</keyword>
<name>C7R5I7_JONDD</name>
<evidence type="ECO:0000259" key="4">
    <source>
        <dbReference type="Pfam" id="PF18202"/>
    </source>
</evidence>
<feature type="domain" description="T-Q ester bond containing" evidence="4">
    <location>
        <begin position="455"/>
        <end position="574"/>
    </location>
</feature>
<dbReference type="InterPro" id="IPR041100">
    <property type="entry name" value="TQ"/>
</dbReference>
<keyword evidence="2" id="KW-0472">Membrane</keyword>
<dbReference type="Gene3D" id="2.60.40.3930">
    <property type="match status" value="2"/>
</dbReference>
<dbReference type="Proteomes" id="UP000000628">
    <property type="component" value="Chromosome"/>
</dbReference>